<proteinExistence type="predicted"/>
<protein>
    <submittedName>
        <fullName evidence="1">Uncharacterized protein</fullName>
    </submittedName>
</protein>
<dbReference type="AlphaFoldDB" id="A0A0A9HPL2"/>
<evidence type="ECO:0000313" key="1">
    <source>
        <dbReference type="EMBL" id="JAE37784.1"/>
    </source>
</evidence>
<organism evidence="1">
    <name type="scientific">Arundo donax</name>
    <name type="common">Giant reed</name>
    <name type="synonym">Donax arundinaceus</name>
    <dbReference type="NCBI Taxonomy" id="35708"/>
    <lineage>
        <taxon>Eukaryota</taxon>
        <taxon>Viridiplantae</taxon>
        <taxon>Streptophyta</taxon>
        <taxon>Embryophyta</taxon>
        <taxon>Tracheophyta</taxon>
        <taxon>Spermatophyta</taxon>
        <taxon>Magnoliopsida</taxon>
        <taxon>Liliopsida</taxon>
        <taxon>Poales</taxon>
        <taxon>Poaceae</taxon>
        <taxon>PACMAD clade</taxon>
        <taxon>Arundinoideae</taxon>
        <taxon>Arundineae</taxon>
        <taxon>Arundo</taxon>
    </lineage>
</organism>
<reference evidence="1" key="2">
    <citation type="journal article" date="2015" name="Data Brief">
        <title>Shoot transcriptome of the giant reed, Arundo donax.</title>
        <authorList>
            <person name="Barrero R.A."/>
            <person name="Guerrero F.D."/>
            <person name="Moolhuijzen P."/>
            <person name="Goolsby J.A."/>
            <person name="Tidwell J."/>
            <person name="Bellgard S.E."/>
            <person name="Bellgard M.I."/>
        </authorList>
    </citation>
    <scope>NUCLEOTIDE SEQUENCE</scope>
    <source>
        <tissue evidence="1">Shoot tissue taken approximately 20 cm above the soil surface</tissue>
    </source>
</reference>
<dbReference type="EMBL" id="GBRH01160112">
    <property type="protein sequence ID" value="JAE37784.1"/>
    <property type="molecule type" value="Transcribed_RNA"/>
</dbReference>
<sequence length="31" mass="2834">MVAWAATVAVAAGGGAGGTEAAEGKGTGCRR</sequence>
<reference evidence="1" key="1">
    <citation type="submission" date="2014-09" db="EMBL/GenBank/DDBJ databases">
        <authorList>
            <person name="Magalhaes I.L.F."/>
            <person name="Oliveira U."/>
            <person name="Santos F.R."/>
            <person name="Vidigal T.H.D.A."/>
            <person name="Brescovit A.D."/>
            <person name="Santos A.J."/>
        </authorList>
    </citation>
    <scope>NUCLEOTIDE SEQUENCE</scope>
    <source>
        <tissue evidence="1">Shoot tissue taken approximately 20 cm above the soil surface</tissue>
    </source>
</reference>
<name>A0A0A9HPL2_ARUDO</name>
<accession>A0A0A9HPL2</accession>